<dbReference type="Gene3D" id="3.30.43.10">
    <property type="entry name" value="Uridine Diphospho-n-acetylenolpyruvylglucosamine Reductase, domain 2"/>
    <property type="match status" value="1"/>
</dbReference>
<dbReference type="PROSITE" id="PS51387">
    <property type="entry name" value="FAD_PCMH"/>
    <property type="match status" value="1"/>
</dbReference>
<sequence>MIPTSFDYAAPTTIDEALQMLAASPDDTKLLAGGQSLIPVMKLRLADAEHLVDLGRIEQMRGVRMDGDRLVIGAMTEHHEVASHPLVAAHAGVLADAAASVADPQVRHRGTIGGALVHADPAGDYPAPALALDAELVITGATGTRTVPAAEFFEDYFTTAVGDDEILTEIRLPSYSGWGGRYEKFTRVAQQWSIVAVAAEVRVDGGVIAEARIGLTNMGSTPIRARGVEAALAGCAIDDGSVAEACASVAEGTSPPNDINGDADYRRHLATVLTRRAVLGAARQEPAH</sequence>
<evidence type="ECO:0000256" key="3">
    <source>
        <dbReference type="ARBA" id="ARBA00023002"/>
    </source>
</evidence>
<evidence type="ECO:0000256" key="1">
    <source>
        <dbReference type="ARBA" id="ARBA00022630"/>
    </source>
</evidence>
<dbReference type="PANTHER" id="PTHR42659">
    <property type="entry name" value="XANTHINE DEHYDROGENASE SUBUNIT C-RELATED"/>
    <property type="match status" value="1"/>
</dbReference>
<dbReference type="InterPro" id="IPR051312">
    <property type="entry name" value="Diverse_Substr_Oxidored"/>
</dbReference>
<keyword evidence="2" id="KW-0274">FAD</keyword>
<dbReference type="RefSeq" id="WP_349639673.1">
    <property type="nucleotide sequence ID" value="NZ_CP090958.1"/>
</dbReference>
<keyword evidence="3" id="KW-0560">Oxidoreductase</keyword>
<evidence type="ECO:0000259" key="4">
    <source>
        <dbReference type="PROSITE" id="PS51387"/>
    </source>
</evidence>
<reference evidence="5 6" key="1">
    <citation type="submission" date="2023-05" db="EMBL/GenBank/DDBJ databases">
        <title>Lithophilousrod everest ZFBP1038 complete genpme.</title>
        <authorList>
            <person name="Tian M."/>
        </authorList>
    </citation>
    <scope>NUCLEOTIDE SEQUENCE [LARGE SCALE GENOMIC DNA]</scope>
    <source>
        <strain evidence="5 6">ZFBP1038</strain>
    </source>
</reference>
<proteinExistence type="predicted"/>
<keyword evidence="1" id="KW-0285">Flavoprotein</keyword>
<evidence type="ECO:0000256" key="2">
    <source>
        <dbReference type="ARBA" id="ARBA00022827"/>
    </source>
</evidence>
<dbReference type="Pfam" id="PF00941">
    <property type="entry name" value="FAD_binding_5"/>
    <property type="match status" value="1"/>
</dbReference>
<dbReference type="InterPro" id="IPR036683">
    <property type="entry name" value="CO_DH_flav_C_dom_sf"/>
</dbReference>
<dbReference type="InterPro" id="IPR036318">
    <property type="entry name" value="FAD-bd_PCMH-like_sf"/>
</dbReference>
<dbReference type="Gene3D" id="3.30.465.10">
    <property type="match status" value="1"/>
</dbReference>
<accession>A0ABY8QV82</accession>
<dbReference type="Pfam" id="PF03450">
    <property type="entry name" value="CO_deh_flav_C"/>
    <property type="match status" value="1"/>
</dbReference>
<dbReference type="SUPFAM" id="SSF55447">
    <property type="entry name" value="CO dehydrogenase flavoprotein C-terminal domain-like"/>
    <property type="match status" value="1"/>
</dbReference>
<dbReference type="InterPro" id="IPR005107">
    <property type="entry name" value="CO_DH_flav_C"/>
</dbReference>
<dbReference type="InterPro" id="IPR016169">
    <property type="entry name" value="FAD-bd_PCMH_sub2"/>
</dbReference>
<dbReference type="Proteomes" id="UP001209083">
    <property type="component" value="Chromosome"/>
</dbReference>
<dbReference type="SUPFAM" id="SSF56176">
    <property type="entry name" value="FAD-binding/transporter-associated domain-like"/>
    <property type="match status" value="1"/>
</dbReference>
<feature type="domain" description="FAD-binding PCMH-type" evidence="4">
    <location>
        <begin position="1"/>
        <end position="177"/>
    </location>
</feature>
<dbReference type="PANTHER" id="PTHR42659:SF2">
    <property type="entry name" value="XANTHINE DEHYDROGENASE SUBUNIT C-RELATED"/>
    <property type="match status" value="1"/>
</dbReference>
<evidence type="ECO:0000313" key="6">
    <source>
        <dbReference type="Proteomes" id="UP001209083"/>
    </source>
</evidence>
<organism evidence="5 6">
    <name type="scientific">Saxibacter everestensis</name>
    <dbReference type="NCBI Taxonomy" id="2909229"/>
    <lineage>
        <taxon>Bacteria</taxon>
        <taxon>Bacillati</taxon>
        <taxon>Actinomycetota</taxon>
        <taxon>Actinomycetes</taxon>
        <taxon>Micrococcales</taxon>
        <taxon>Brevibacteriaceae</taxon>
        <taxon>Saxibacter</taxon>
    </lineage>
</organism>
<name>A0ABY8QV82_9MICO</name>
<dbReference type="SMART" id="SM01092">
    <property type="entry name" value="CO_deh_flav_C"/>
    <property type="match status" value="1"/>
</dbReference>
<evidence type="ECO:0000313" key="5">
    <source>
        <dbReference type="EMBL" id="WGW12867.1"/>
    </source>
</evidence>
<keyword evidence="6" id="KW-1185">Reference proteome</keyword>
<gene>
    <name evidence="5" type="ORF">LWF01_03585</name>
</gene>
<dbReference type="InterPro" id="IPR002346">
    <property type="entry name" value="Mopterin_DH_FAD-bd"/>
</dbReference>
<dbReference type="InterPro" id="IPR016167">
    <property type="entry name" value="FAD-bd_PCMH_sub1"/>
</dbReference>
<dbReference type="EMBL" id="CP090958">
    <property type="protein sequence ID" value="WGW12867.1"/>
    <property type="molecule type" value="Genomic_DNA"/>
</dbReference>
<dbReference type="Gene3D" id="3.30.390.50">
    <property type="entry name" value="CO dehydrogenase flavoprotein, C-terminal domain"/>
    <property type="match status" value="1"/>
</dbReference>
<protein>
    <submittedName>
        <fullName evidence="5">Xanthine dehydrogenase family protein subunit M</fullName>
    </submittedName>
</protein>
<dbReference type="InterPro" id="IPR016166">
    <property type="entry name" value="FAD-bd_PCMH"/>
</dbReference>